<protein>
    <recommendedName>
        <fullName evidence="6">G-protein coupled receptors family 1 profile domain-containing protein</fullName>
    </recommendedName>
</protein>
<evidence type="ECO:0000256" key="2">
    <source>
        <dbReference type="ARBA" id="ARBA00022692"/>
    </source>
</evidence>
<dbReference type="CDD" id="cd00637">
    <property type="entry name" value="7tm_classA_rhodopsin-like"/>
    <property type="match status" value="1"/>
</dbReference>
<dbReference type="Pfam" id="PF10320">
    <property type="entry name" value="7TM_GPCR_Srsx"/>
    <property type="match status" value="1"/>
</dbReference>
<gene>
    <name evidence="7" type="ORF">PENTCL1PPCAC_29691</name>
</gene>
<evidence type="ECO:0000256" key="4">
    <source>
        <dbReference type="ARBA" id="ARBA00023136"/>
    </source>
</evidence>
<comment type="caution">
    <text evidence="7">The sequence shown here is derived from an EMBL/GenBank/DDBJ whole genome shotgun (WGS) entry which is preliminary data.</text>
</comment>
<keyword evidence="4 5" id="KW-0472">Membrane</keyword>
<evidence type="ECO:0000256" key="5">
    <source>
        <dbReference type="SAM" id="Phobius"/>
    </source>
</evidence>
<dbReference type="Gene3D" id="1.20.1070.10">
    <property type="entry name" value="Rhodopsin 7-helix transmembrane proteins"/>
    <property type="match status" value="1"/>
</dbReference>
<dbReference type="InterPro" id="IPR017452">
    <property type="entry name" value="GPCR_Rhodpsn_7TM"/>
</dbReference>
<evidence type="ECO:0000256" key="1">
    <source>
        <dbReference type="ARBA" id="ARBA00004370"/>
    </source>
</evidence>
<reference evidence="7" key="1">
    <citation type="submission" date="2023-10" db="EMBL/GenBank/DDBJ databases">
        <title>Genome assembly of Pristionchus species.</title>
        <authorList>
            <person name="Yoshida K."/>
            <person name="Sommer R.J."/>
        </authorList>
    </citation>
    <scope>NUCLEOTIDE SEQUENCE</scope>
    <source>
        <strain evidence="7">RS0144</strain>
    </source>
</reference>
<keyword evidence="2 5" id="KW-0812">Transmembrane</keyword>
<dbReference type="SUPFAM" id="SSF81321">
    <property type="entry name" value="Family A G protein-coupled receptor-like"/>
    <property type="match status" value="1"/>
</dbReference>
<dbReference type="InterPro" id="IPR047130">
    <property type="entry name" value="7TM_GPCR_Srsx_nematod"/>
</dbReference>
<organism evidence="7 8">
    <name type="scientific">Pristionchus entomophagus</name>
    <dbReference type="NCBI Taxonomy" id="358040"/>
    <lineage>
        <taxon>Eukaryota</taxon>
        <taxon>Metazoa</taxon>
        <taxon>Ecdysozoa</taxon>
        <taxon>Nematoda</taxon>
        <taxon>Chromadorea</taxon>
        <taxon>Rhabditida</taxon>
        <taxon>Rhabditina</taxon>
        <taxon>Diplogasteromorpha</taxon>
        <taxon>Diplogasteroidea</taxon>
        <taxon>Neodiplogasteridae</taxon>
        <taxon>Pristionchus</taxon>
    </lineage>
</organism>
<keyword evidence="3 5" id="KW-1133">Transmembrane helix</keyword>
<evidence type="ECO:0000313" key="7">
    <source>
        <dbReference type="EMBL" id="GMT07517.1"/>
    </source>
</evidence>
<feature type="transmembrane region" description="Helical" evidence="5">
    <location>
        <begin position="50"/>
        <end position="74"/>
    </location>
</feature>
<dbReference type="PANTHER" id="PTHR23360">
    <property type="entry name" value="G-PROTEIN COUPLED RECEPTORS FAMILY 1 PROFILE DOMAIN-CONTAINING PROTEIN-RELATED"/>
    <property type="match status" value="1"/>
</dbReference>
<dbReference type="Proteomes" id="UP001432027">
    <property type="component" value="Unassembled WGS sequence"/>
</dbReference>
<dbReference type="InterPro" id="IPR019424">
    <property type="entry name" value="7TM_GPCR_Srsx"/>
</dbReference>
<evidence type="ECO:0000313" key="8">
    <source>
        <dbReference type="Proteomes" id="UP001432027"/>
    </source>
</evidence>
<feature type="transmembrane region" description="Helical" evidence="5">
    <location>
        <begin position="15"/>
        <end position="38"/>
    </location>
</feature>
<dbReference type="GO" id="GO:0016020">
    <property type="term" value="C:membrane"/>
    <property type="evidence" value="ECO:0007669"/>
    <property type="project" value="UniProtKB-SubCell"/>
</dbReference>
<evidence type="ECO:0000259" key="6">
    <source>
        <dbReference type="PROSITE" id="PS50262"/>
    </source>
</evidence>
<dbReference type="PANTHER" id="PTHR23360:SF5">
    <property type="entry name" value="G-PROTEIN COUPLED RECEPTORS FAMILY 1 PROFILE DOMAIN-CONTAINING PROTEIN"/>
    <property type="match status" value="1"/>
</dbReference>
<evidence type="ECO:0000256" key="3">
    <source>
        <dbReference type="ARBA" id="ARBA00022989"/>
    </source>
</evidence>
<comment type="subcellular location">
    <subcellularLocation>
        <location evidence="1">Membrane</location>
    </subcellularLocation>
</comment>
<dbReference type="EMBL" id="BTSX01000006">
    <property type="protein sequence ID" value="GMT07517.1"/>
    <property type="molecule type" value="Genomic_DNA"/>
</dbReference>
<dbReference type="PROSITE" id="PS50262">
    <property type="entry name" value="G_PROTEIN_RECEP_F1_2"/>
    <property type="match status" value="1"/>
</dbReference>
<keyword evidence="8" id="KW-1185">Reference proteome</keyword>
<feature type="domain" description="G-protein coupled receptors family 1 profile" evidence="6">
    <location>
        <begin position="29"/>
        <end position="132"/>
    </location>
</feature>
<feature type="transmembrane region" description="Helical" evidence="5">
    <location>
        <begin position="86"/>
        <end position="108"/>
    </location>
</feature>
<proteinExistence type="predicted"/>
<sequence length="132" mass="14984">MAEIDDFHWNLSRTFVGLSNSFAIIGILCNFLIVLTTIRTRTMRVTCNVLIAVCATSDIFHQCGTLLVQLPILFGIHVEIESIYCILLMFIPEMGITIGFVCILLIGLDRMVSVIFSIRYRAINKRNYYTVS</sequence>
<dbReference type="AlphaFoldDB" id="A0AAV5ULP8"/>
<name>A0AAV5ULP8_9BILA</name>
<accession>A0AAV5ULP8</accession>